<organism evidence="1 2">
    <name type="scientific">Aquisphaera giovannonii</name>
    <dbReference type="NCBI Taxonomy" id="406548"/>
    <lineage>
        <taxon>Bacteria</taxon>
        <taxon>Pseudomonadati</taxon>
        <taxon>Planctomycetota</taxon>
        <taxon>Planctomycetia</taxon>
        <taxon>Isosphaerales</taxon>
        <taxon>Isosphaeraceae</taxon>
        <taxon>Aquisphaera</taxon>
    </lineage>
</organism>
<keyword evidence="2" id="KW-1185">Reference proteome</keyword>
<dbReference type="Proteomes" id="UP000324233">
    <property type="component" value="Chromosome"/>
</dbReference>
<sequence>MPEGPKKECRGTLDERVMMLLATCGCRLVEREDILQSIRAAGRGKRWTWVEKWVDEEGPRWVNDMDTVVFEFPSEGLTGERSLAFTQMVWRCQPRDFWYQVWGGRCFVRMWWDRNRP</sequence>
<dbReference type="KEGG" id="agv:OJF2_77000"/>
<evidence type="ECO:0000313" key="1">
    <source>
        <dbReference type="EMBL" id="QEH39088.1"/>
    </source>
</evidence>
<protein>
    <submittedName>
        <fullName evidence="1">Uncharacterized protein</fullName>
    </submittedName>
</protein>
<dbReference type="AlphaFoldDB" id="A0A5B9WEK6"/>
<accession>A0A5B9WEK6</accession>
<name>A0A5B9WEK6_9BACT</name>
<gene>
    <name evidence="1" type="ORF">OJF2_77000</name>
</gene>
<dbReference type="EMBL" id="CP042997">
    <property type="protein sequence ID" value="QEH39088.1"/>
    <property type="molecule type" value="Genomic_DNA"/>
</dbReference>
<proteinExistence type="predicted"/>
<reference evidence="1 2" key="1">
    <citation type="submission" date="2019-08" db="EMBL/GenBank/DDBJ databases">
        <title>Deep-cultivation of Planctomycetes and their phenomic and genomic characterization uncovers novel biology.</title>
        <authorList>
            <person name="Wiegand S."/>
            <person name="Jogler M."/>
            <person name="Boedeker C."/>
            <person name="Pinto D."/>
            <person name="Vollmers J."/>
            <person name="Rivas-Marin E."/>
            <person name="Kohn T."/>
            <person name="Peeters S.H."/>
            <person name="Heuer A."/>
            <person name="Rast P."/>
            <person name="Oberbeckmann S."/>
            <person name="Bunk B."/>
            <person name="Jeske O."/>
            <person name="Meyerdierks A."/>
            <person name="Storesund J.E."/>
            <person name="Kallscheuer N."/>
            <person name="Luecker S."/>
            <person name="Lage O.M."/>
            <person name="Pohl T."/>
            <person name="Merkel B.J."/>
            <person name="Hornburger P."/>
            <person name="Mueller R.-W."/>
            <person name="Bruemmer F."/>
            <person name="Labrenz M."/>
            <person name="Spormann A.M."/>
            <person name="Op den Camp H."/>
            <person name="Overmann J."/>
            <person name="Amann R."/>
            <person name="Jetten M.S.M."/>
            <person name="Mascher T."/>
            <person name="Medema M.H."/>
            <person name="Devos D.P."/>
            <person name="Kaster A.-K."/>
            <person name="Ovreas L."/>
            <person name="Rohde M."/>
            <person name="Galperin M.Y."/>
            <person name="Jogler C."/>
        </authorList>
    </citation>
    <scope>NUCLEOTIDE SEQUENCE [LARGE SCALE GENOMIC DNA]</scope>
    <source>
        <strain evidence="1 2">OJF2</strain>
    </source>
</reference>
<evidence type="ECO:0000313" key="2">
    <source>
        <dbReference type="Proteomes" id="UP000324233"/>
    </source>
</evidence>